<reference evidence="1" key="1">
    <citation type="journal article" date="2014" name="BMC Genomics">
        <title>Characterizing the developmental transcriptome of the oriental fruit fly, Bactrocera dorsalis (Diptera: Tephritidae) through comparative genomic analysis with Drosophila melanogaster utilizing modENCODE datasets.</title>
        <authorList>
            <person name="Geib S.M."/>
            <person name="Calla B."/>
            <person name="Hall B."/>
            <person name="Hou S."/>
            <person name="Manoukis N.C."/>
        </authorList>
    </citation>
    <scope>NUCLEOTIDE SEQUENCE</scope>
    <source>
        <strain evidence="1">Punador</strain>
    </source>
</reference>
<dbReference type="EMBL" id="GAKP01012121">
    <property type="protein sequence ID" value="JAC46831.1"/>
    <property type="molecule type" value="Transcribed_RNA"/>
</dbReference>
<dbReference type="EMBL" id="GAKP01012119">
    <property type="protein sequence ID" value="JAC46833.1"/>
    <property type="molecule type" value="Transcribed_RNA"/>
</dbReference>
<protein>
    <submittedName>
        <fullName evidence="1">Uncharacterized protein</fullName>
    </submittedName>
</protein>
<proteinExistence type="predicted"/>
<dbReference type="OrthoDB" id="7990233at2759"/>
<name>A0A034VU38_BACDO</name>
<dbReference type="AlphaFoldDB" id="A0A034VU38"/>
<dbReference type="EMBL" id="GAKP01012123">
    <property type="protein sequence ID" value="JAC46829.1"/>
    <property type="molecule type" value="Transcribed_RNA"/>
</dbReference>
<organism evidence="1">
    <name type="scientific">Bactrocera dorsalis</name>
    <name type="common">Oriental fruit fly</name>
    <name type="synonym">Dacus dorsalis</name>
    <dbReference type="NCBI Taxonomy" id="27457"/>
    <lineage>
        <taxon>Eukaryota</taxon>
        <taxon>Metazoa</taxon>
        <taxon>Ecdysozoa</taxon>
        <taxon>Arthropoda</taxon>
        <taxon>Hexapoda</taxon>
        <taxon>Insecta</taxon>
        <taxon>Pterygota</taxon>
        <taxon>Neoptera</taxon>
        <taxon>Endopterygota</taxon>
        <taxon>Diptera</taxon>
        <taxon>Brachycera</taxon>
        <taxon>Muscomorpha</taxon>
        <taxon>Tephritoidea</taxon>
        <taxon>Tephritidae</taxon>
        <taxon>Bactrocera</taxon>
        <taxon>Bactrocera</taxon>
    </lineage>
</organism>
<accession>A0A034VU38</accession>
<evidence type="ECO:0000313" key="1">
    <source>
        <dbReference type="EMBL" id="JAC46831.1"/>
    </source>
</evidence>
<sequence>MGDYKQLNKKLVDDNRVLKQAIAAYREELGLIRAELLEQHRIRVESERAFRDRALSLVAHNFMASVRDIDANINVPELVYNSSYENLCSSCTNGPSTENDNNSCRHRSTNLVRDFHRSRA</sequence>